<evidence type="ECO:0000313" key="14">
    <source>
        <dbReference type="Proteomes" id="UP000799536"/>
    </source>
</evidence>
<evidence type="ECO:0000313" key="13">
    <source>
        <dbReference type="EMBL" id="KAF2202093.1"/>
    </source>
</evidence>
<dbReference type="InterPro" id="IPR056474">
    <property type="entry name" value="SEN1_barrel"/>
</dbReference>
<feature type="compositionally biased region" description="Pro residues" evidence="8">
    <location>
        <begin position="1934"/>
        <end position="1943"/>
    </location>
</feature>
<dbReference type="GO" id="GO:0001147">
    <property type="term" value="F:transcription termination site sequence-specific DNA binding"/>
    <property type="evidence" value="ECO:0007669"/>
    <property type="project" value="TreeGrafter"/>
</dbReference>
<accession>A0A9P4JT47</accession>
<evidence type="ECO:0000256" key="2">
    <source>
        <dbReference type="ARBA" id="ARBA00007913"/>
    </source>
</evidence>
<proteinExistence type="inferred from homology"/>
<feature type="domain" description="Helicase Sen1 N-terminal" evidence="9">
    <location>
        <begin position="92"/>
        <end position="812"/>
    </location>
</feature>
<evidence type="ECO:0000259" key="10">
    <source>
        <dbReference type="Pfam" id="PF13086"/>
    </source>
</evidence>
<dbReference type="InterPro" id="IPR045055">
    <property type="entry name" value="DNA2/NAM7-like"/>
</dbReference>
<dbReference type="EMBL" id="ML993949">
    <property type="protein sequence ID" value="KAF2202093.1"/>
    <property type="molecule type" value="Genomic_DNA"/>
</dbReference>
<dbReference type="GO" id="GO:0006369">
    <property type="term" value="P:termination of RNA polymerase II transcription"/>
    <property type="evidence" value="ECO:0007669"/>
    <property type="project" value="TreeGrafter"/>
</dbReference>
<protein>
    <submittedName>
        <fullName evidence="13">DNA-binding protein SMUBP-2</fullName>
    </submittedName>
</protein>
<dbReference type="GO" id="GO:0016787">
    <property type="term" value="F:hydrolase activity"/>
    <property type="evidence" value="ECO:0007669"/>
    <property type="project" value="UniProtKB-KW"/>
</dbReference>
<dbReference type="Pfam" id="PF23576">
    <property type="entry name" value="SEN1_barrel"/>
    <property type="match status" value="1"/>
</dbReference>
<dbReference type="GO" id="GO:0005694">
    <property type="term" value="C:chromosome"/>
    <property type="evidence" value="ECO:0007669"/>
    <property type="project" value="UniProtKB-ARBA"/>
</dbReference>
<dbReference type="InterPro" id="IPR024481">
    <property type="entry name" value="Helicase_Sen1_N"/>
</dbReference>
<comment type="subcellular location">
    <subcellularLocation>
        <location evidence="1">Nucleus</location>
    </subcellularLocation>
</comment>
<evidence type="ECO:0000259" key="11">
    <source>
        <dbReference type="Pfam" id="PF13087"/>
    </source>
</evidence>
<dbReference type="Pfam" id="PF13087">
    <property type="entry name" value="AAA_12"/>
    <property type="match status" value="1"/>
</dbReference>
<dbReference type="Proteomes" id="UP000799536">
    <property type="component" value="Unassembled WGS sequence"/>
</dbReference>
<keyword evidence="7" id="KW-0539">Nucleus</keyword>
<dbReference type="GO" id="GO:0004386">
    <property type="term" value="F:helicase activity"/>
    <property type="evidence" value="ECO:0007669"/>
    <property type="project" value="UniProtKB-KW"/>
</dbReference>
<evidence type="ECO:0000256" key="4">
    <source>
        <dbReference type="ARBA" id="ARBA00022801"/>
    </source>
</evidence>
<dbReference type="CDD" id="cd18808">
    <property type="entry name" value="SF1_C_Upf1"/>
    <property type="match status" value="1"/>
</dbReference>
<feature type="domain" description="Helicase SEN1 beta-barrel" evidence="12">
    <location>
        <begin position="1123"/>
        <end position="1220"/>
    </location>
</feature>
<evidence type="ECO:0000256" key="7">
    <source>
        <dbReference type="ARBA" id="ARBA00023242"/>
    </source>
</evidence>
<comment type="caution">
    <text evidence="13">The sequence shown here is derived from an EMBL/GenBank/DDBJ whole genome shotgun (WGS) entry which is preliminary data.</text>
</comment>
<keyword evidence="13" id="KW-0238">DNA-binding</keyword>
<keyword evidence="5" id="KW-0347">Helicase</keyword>
<dbReference type="InterPro" id="IPR041679">
    <property type="entry name" value="DNA2/NAM7-like_C"/>
</dbReference>
<gene>
    <name evidence="13" type="ORF">GQ43DRAFT_392800</name>
</gene>
<dbReference type="InterPro" id="IPR027417">
    <property type="entry name" value="P-loop_NTPase"/>
</dbReference>
<dbReference type="InterPro" id="IPR041677">
    <property type="entry name" value="DNA2/NAM7_AAA_11"/>
</dbReference>
<keyword evidence="4" id="KW-0378">Hydrolase</keyword>
<dbReference type="FunFam" id="3.40.50.300:FF:000326">
    <property type="entry name" value="P-loop containing nucleoside triphosphate hydrolase"/>
    <property type="match status" value="1"/>
</dbReference>
<dbReference type="GO" id="GO:0005524">
    <property type="term" value="F:ATP binding"/>
    <property type="evidence" value="ECO:0007669"/>
    <property type="project" value="UniProtKB-KW"/>
</dbReference>
<organism evidence="13 14">
    <name type="scientific">Delitschia confertaspora ATCC 74209</name>
    <dbReference type="NCBI Taxonomy" id="1513339"/>
    <lineage>
        <taxon>Eukaryota</taxon>
        <taxon>Fungi</taxon>
        <taxon>Dikarya</taxon>
        <taxon>Ascomycota</taxon>
        <taxon>Pezizomycotina</taxon>
        <taxon>Dothideomycetes</taxon>
        <taxon>Pleosporomycetidae</taxon>
        <taxon>Pleosporales</taxon>
        <taxon>Delitschiaceae</taxon>
        <taxon>Delitschia</taxon>
    </lineage>
</organism>
<evidence type="ECO:0000256" key="1">
    <source>
        <dbReference type="ARBA" id="ARBA00004123"/>
    </source>
</evidence>
<dbReference type="InterPro" id="IPR047187">
    <property type="entry name" value="SF1_C_Upf1"/>
</dbReference>
<comment type="similarity">
    <text evidence="2">Belongs to the DNA2/NAM7 helicase family.</text>
</comment>
<feature type="domain" description="DNA2/NAM7 helicase helicase" evidence="10">
    <location>
        <begin position="1270"/>
        <end position="1554"/>
    </location>
</feature>
<dbReference type="FunFam" id="3.40.50.300:FF:001152">
    <property type="entry name" value="tRNA-splicing endonuclease, putative"/>
    <property type="match status" value="1"/>
</dbReference>
<dbReference type="Pfam" id="PF12726">
    <property type="entry name" value="SEN1_N"/>
    <property type="match status" value="1"/>
</dbReference>
<dbReference type="Gene3D" id="3.40.50.300">
    <property type="entry name" value="P-loop containing nucleotide triphosphate hydrolases"/>
    <property type="match status" value="2"/>
</dbReference>
<keyword evidence="6" id="KW-0067">ATP-binding</keyword>
<evidence type="ECO:0000259" key="12">
    <source>
        <dbReference type="Pfam" id="PF23576"/>
    </source>
</evidence>
<sequence>MADSEVLLRKLQELKDLPTEQHLFCPRLGGEDGQLYYDEDIAGIDEEADDTSEQWRKEKIVEAETRKWLTLDCLMVLAFDDDAAAPFRSWVTDRLNTQLTSCDVCIRIFHHSRAEWYSRLAEEFDEENVLNFLKTIDNLCIDRIRTGLDMATEILEKAEPRQRTLKLIPAESTYAFFESLSCKAFFENEELLYRHFDTPFDLVQTRKRLKLQNFLPAMTRFLFGQNESRRRWAHESFVSFQRHLLRTEFDWAVRDYLLKAMQRVQITSLEVEFVTQFWSGVKMIIEKLDKELITHCLRGLDLDLYKLMLDHFQLDNKGFFDIIDTMKRLLEKSPADFWDAMGAISPATVVEQVFNSPVLKRLLLQAIEKEGQSDALTESLAWMTPFLTSIKPANMTPACRALAHQLLGRLQSDQYSRVSRAYCFKEGLRVLDYAFRRLGTGTTNSTFVGQPVVDAMLDVLEPHIQLIVTTMKRYNGVKASEEYELGLSMIENAFKLECLSLRVERECITVNDPSPTGPTASRPVWKAIIGSIDIENVGLAIRLLVAGKNLIGLEPLFMKPNSTVKISPAVKHFNQRFELLSQSITEVIERLNGFDPEQLDGVFDKPDAATGIIATLFSSDKAARQATVEVLKVISGQDTRRDAIRHILVSYYQNSIRGFVESCRQVMRKTIFSPVPSMIKMFSDVIDVMCNSQDGTLRSGPLNAEEAELTRSLWRALWFTLTTIFKTTEGWSNMGYDKNLMMDFCRDTMQFADQLFDECSIFATALKESLDPEDTKGRKDLMKDLLSHPAQTMDGISKWLRLRDEFLSTKSVTLITKLLTRLHEVDVEVDGQVLLYIERVLEGDIRTKISMQQQAVLQRALETYIGRSLVKEEEHPVKVEKQASLNKWMHTGGSFGQVDPQQKKTIEAMKARQLAERTKRNEAAEKLAASKLAQMSEFKRKRQLEQEAKRKRDAAIVAESKKNAALRGWSEHTAEVGSGLEGLGVLGKDTAAKGEGAFLSSDESEDDEFDRELFGISKEKKPKAGPKTNIVNGLDVRMPVKKRRIVRSAKDMRARIKPDLTPLHKTILSWNYYHDGDFPPNTRREIYSKVPNVFRTPNDYQTTFEPLLTLEAWQGFVKAREENTFKPYEIKVVSRASVDQFQEVGSTMTHADNKDLSLSEGDIVLLSKSKNSTADDPHCLAHVFRITRKKDHLEVAYRVIPGNPLQSSLVPKGTVFGAKIQSITPLEREYASLLGLQYYDLCDEICHAKPSPLLDYSDKQLGPLITNYNVNKAQAKAIKSAIDNDAFTLIQGPPGSGKTKTIVAIIGAILSNSQRPQGTTINVPGQPKGPEEVPKKLLVCAPSNAAVDELVMRFKEGIKTLKGEHRKINIVRIGRGDAININVKDVTLEELVNKRLGVSSNGNDSDATRKLFAEHQEVSKQLREVREQLDAGPAQGEESDKLKKDFDALRRRKTDLGTRIDNVKDEEKMASRTADLNRKRAQAAVLASADVICATLSGSGHEMFSNTSIEFETVVVDEAAQCVEMSALIPLKYGAAKCILVGDPKQLPPTVFSKEAARFQYEQSLFVRMQANHPNDVHLLDTQYRMHPEISLFPSRTFYDGKLLDGDDMAGLRQRPWHNSLLLGPYRFFDVQGQHQAAPKGHSLINLAEIEIAMQLYNRLINDFRDYNFSGKVGIITPYKSQLRELRVRFAQRYGESILETVEFNTTDAFQGRESEIIIFSCVRASPAGGIGFLQDIRRMNVGLTRAKSSLWVLGNSQSLIRGQFWRQLVEDAQQRDRYSQGDLMAMLRKHSSAFPAPKGQFVVNRPIKQEPAQIKQEPESAEMDRSNDQSGDFRHLSISGTVKVKKEDPDVDMGGVGTTSKSNGKRKMDFSSDGEDVDMKDETTSSGTNSKSNTNTARSTPAVMSDDARGGSASEVNPKLENTAPQGTQAPQAPQPLQPPAVGPGGMAMNRPKIRRARPKEVDPFIRRPQAKKPRQG</sequence>
<feature type="domain" description="DNA2/NAM7 helicase-like C-terminal" evidence="11">
    <location>
        <begin position="1561"/>
        <end position="1757"/>
    </location>
</feature>
<evidence type="ECO:0000256" key="8">
    <source>
        <dbReference type="SAM" id="MobiDB-lite"/>
    </source>
</evidence>
<dbReference type="OrthoDB" id="6513042at2759"/>
<keyword evidence="14" id="KW-1185">Reference proteome</keyword>
<keyword evidence="3" id="KW-0547">Nucleotide-binding</keyword>
<name>A0A9P4JT47_9PLEO</name>
<evidence type="ECO:0000256" key="6">
    <source>
        <dbReference type="ARBA" id="ARBA00022840"/>
    </source>
</evidence>
<feature type="region of interest" description="Disordered" evidence="8">
    <location>
        <begin position="1798"/>
        <end position="1978"/>
    </location>
</feature>
<dbReference type="SUPFAM" id="SSF52540">
    <property type="entry name" value="P-loop containing nucleoside triphosphate hydrolases"/>
    <property type="match status" value="1"/>
</dbReference>
<evidence type="ECO:0000259" key="9">
    <source>
        <dbReference type="Pfam" id="PF12726"/>
    </source>
</evidence>
<dbReference type="Pfam" id="PF13086">
    <property type="entry name" value="AAA_11"/>
    <property type="match status" value="1"/>
</dbReference>
<feature type="compositionally biased region" description="Low complexity" evidence="8">
    <location>
        <begin position="1885"/>
        <end position="1897"/>
    </location>
</feature>
<reference evidence="13" key="1">
    <citation type="journal article" date="2020" name="Stud. Mycol.">
        <title>101 Dothideomycetes genomes: a test case for predicting lifestyles and emergence of pathogens.</title>
        <authorList>
            <person name="Haridas S."/>
            <person name="Albert R."/>
            <person name="Binder M."/>
            <person name="Bloem J."/>
            <person name="Labutti K."/>
            <person name="Salamov A."/>
            <person name="Andreopoulos B."/>
            <person name="Baker S."/>
            <person name="Barry K."/>
            <person name="Bills G."/>
            <person name="Bluhm B."/>
            <person name="Cannon C."/>
            <person name="Castanera R."/>
            <person name="Culley D."/>
            <person name="Daum C."/>
            <person name="Ezra D."/>
            <person name="Gonzalez J."/>
            <person name="Henrissat B."/>
            <person name="Kuo A."/>
            <person name="Liang C."/>
            <person name="Lipzen A."/>
            <person name="Lutzoni F."/>
            <person name="Magnuson J."/>
            <person name="Mondo S."/>
            <person name="Nolan M."/>
            <person name="Ohm R."/>
            <person name="Pangilinan J."/>
            <person name="Park H.-J."/>
            <person name="Ramirez L."/>
            <person name="Alfaro M."/>
            <person name="Sun H."/>
            <person name="Tritt A."/>
            <person name="Yoshinaga Y."/>
            <person name="Zwiers L.-H."/>
            <person name="Turgeon B."/>
            <person name="Goodwin S."/>
            <person name="Spatafora J."/>
            <person name="Crous P."/>
            <person name="Grigoriev I."/>
        </authorList>
    </citation>
    <scope>NUCLEOTIDE SEQUENCE</scope>
    <source>
        <strain evidence="13">ATCC 74209</strain>
    </source>
</reference>
<evidence type="ECO:0000256" key="5">
    <source>
        <dbReference type="ARBA" id="ARBA00022806"/>
    </source>
</evidence>
<dbReference type="PANTHER" id="PTHR10887:SF495">
    <property type="entry name" value="HELICASE SENATAXIN ISOFORM X1-RELATED"/>
    <property type="match status" value="1"/>
</dbReference>
<feature type="compositionally biased region" description="Basic and acidic residues" evidence="8">
    <location>
        <begin position="1817"/>
        <end position="1836"/>
    </location>
</feature>
<dbReference type="CDD" id="cd18042">
    <property type="entry name" value="DEXXQc_SETX"/>
    <property type="match status" value="1"/>
</dbReference>
<dbReference type="PANTHER" id="PTHR10887">
    <property type="entry name" value="DNA2/NAM7 HELICASE FAMILY"/>
    <property type="match status" value="1"/>
</dbReference>
<dbReference type="GO" id="GO:0016604">
    <property type="term" value="C:nuclear body"/>
    <property type="evidence" value="ECO:0007669"/>
    <property type="project" value="TreeGrafter"/>
</dbReference>
<evidence type="ECO:0000256" key="3">
    <source>
        <dbReference type="ARBA" id="ARBA00022741"/>
    </source>
</evidence>